<accession>A0A8D8SKN2</accession>
<dbReference type="EMBL" id="HBUF01226288">
    <property type="protein sequence ID" value="CAG6671529.1"/>
    <property type="molecule type" value="Transcribed_RNA"/>
</dbReference>
<name>A0A8D8SKN2_9HEMI</name>
<proteinExistence type="predicted"/>
<reference evidence="1" key="1">
    <citation type="submission" date="2021-05" db="EMBL/GenBank/DDBJ databases">
        <authorList>
            <person name="Alioto T."/>
            <person name="Alioto T."/>
            <person name="Gomez Garrido J."/>
        </authorList>
    </citation>
    <scope>NUCLEOTIDE SEQUENCE</scope>
</reference>
<dbReference type="EMBL" id="HBUF01226287">
    <property type="protein sequence ID" value="CAG6671528.1"/>
    <property type="molecule type" value="Transcribed_RNA"/>
</dbReference>
<evidence type="ECO:0000313" key="1">
    <source>
        <dbReference type="EMBL" id="CAG6671529.1"/>
    </source>
</evidence>
<protein>
    <submittedName>
        <fullName evidence="1">Uncharacterized protein</fullName>
    </submittedName>
</protein>
<sequence length="117" mass="13902">MFPKSLEITTMNLGRSKAHNHYLRHHFPSLLQLSERNYYSRIYKRFQVGLETDFLNLIGQYYCTMANQIQKVRLKSDLKRSYHCIKTASYHCIKTALLKNCKNNIGPSPWERFICNL</sequence>
<organism evidence="1">
    <name type="scientific">Cacopsylla melanoneura</name>
    <dbReference type="NCBI Taxonomy" id="428564"/>
    <lineage>
        <taxon>Eukaryota</taxon>
        <taxon>Metazoa</taxon>
        <taxon>Ecdysozoa</taxon>
        <taxon>Arthropoda</taxon>
        <taxon>Hexapoda</taxon>
        <taxon>Insecta</taxon>
        <taxon>Pterygota</taxon>
        <taxon>Neoptera</taxon>
        <taxon>Paraneoptera</taxon>
        <taxon>Hemiptera</taxon>
        <taxon>Sternorrhyncha</taxon>
        <taxon>Psylloidea</taxon>
        <taxon>Psyllidae</taxon>
        <taxon>Psyllinae</taxon>
        <taxon>Cacopsylla</taxon>
    </lineage>
</organism>
<dbReference type="EMBL" id="HBUF01226290">
    <property type="protein sequence ID" value="CAG6671531.1"/>
    <property type="molecule type" value="Transcribed_RNA"/>
</dbReference>
<dbReference type="EMBL" id="HBUF01226289">
    <property type="protein sequence ID" value="CAG6671530.1"/>
    <property type="molecule type" value="Transcribed_RNA"/>
</dbReference>
<dbReference type="AlphaFoldDB" id="A0A8D8SKN2"/>